<dbReference type="InterPro" id="IPR003660">
    <property type="entry name" value="HAMP_dom"/>
</dbReference>
<feature type="domain" description="Methyl-accepting transducer" evidence="6">
    <location>
        <begin position="188"/>
        <end position="417"/>
    </location>
</feature>
<feature type="transmembrane region" description="Helical" evidence="5">
    <location>
        <begin position="12"/>
        <end position="33"/>
    </location>
</feature>
<comment type="similarity">
    <text evidence="2">Belongs to the methyl-accepting chemotaxis (MCP) protein family.</text>
</comment>
<feature type="transmembrane region" description="Helical" evidence="5">
    <location>
        <begin position="68"/>
        <end position="90"/>
    </location>
</feature>
<keyword evidence="5" id="KW-1133">Transmembrane helix</keyword>
<keyword evidence="5" id="KW-0812">Transmembrane</keyword>
<accession>A0A1M5Y4V0</accession>
<dbReference type="PROSITE" id="PS50885">
    <property type="entry name" value="HAMP"/>
    <property type="match status" value="1"/>
</dbReference>
<evidence type="ECO:0000256" key="2">
    <source>
        <dbReference type="ARBA" id="ARBA00029447"/>
    </source>
</evidence>
<dbReference type="OrthoDB" id="9814363at2"/>
<dbReference type="PROSITE" id="PS50111">
    <property type="entry name" value="CHEMOTAXIS_TRANSDUC_2"/>
    <property type="match status" value="1"/>
</dbReference>
<dbReference type="Pfam" id="PF00672">
    <property type="entry name" value="HAMP"/>
    <property type="match status" value="1"/>
</dbReference>
<evidence type="ECO:0000313" key="9">
    <source>
        <dbReference type="Proteomes" id="UP000183995"/>
    </source>
</evidence>
<dbReference type="GO" id="GO:0005886">
    <property type="term" value="C:plasma membrane"/>
    <property type="evidence" value="ECO:0007669"/>
    <property type="project" value="TreeGrafter"/>
</dbReference>
<reference evidence="8 9" key="1">
    <citation type="submission" date="2016-11" db="EMBL/GenBank/DDBJ databases">
        <authorList>
            <person name="Jaros S."/>
            <person name="Januszkiewicz K."/>
            <person name="Wedrychowicz H."/>
        </authorList>
    </citation>
    <scope>NUCLEOTIDE SEQUENCE [LARGE SCALE GENOMIC DNA]</scope>
    <source>
        <strain evidence="8 9">DSM 10068</strain>
    </source>
</reference>
<dbReference type="Gene3D" id="6.10.340.10">
    <property type="match status" value="1"/>
</dbReference>
<keyword evidence="9" id="KW-1185">Reference proteome</keyword>
<dbReference type="EMBL" id="FQXV01000007">
    <property type="protein sequence ID" value="SHI07125.1"/>
    <property type="molecule type" value="Genomic_DNA"/>
</dbReference>
<proteinExistence type="inferred from homology"/>
<organism evidence="8 9">
    <name type="scientific">Sporobacter termitidis DSM 10068</name>
    <dbReference type="NCBI Taxonomy" id="1123282"/>
    <lineage>
        <taxon>Bacteria</taxon>
        <taxon>Bacillati</taxon>
        <taxon>Bacillota</taxon>
        <taxon>Clostridia</taxon>
        <taxon>Eubacteriales</taxon>
        <taxon>Oscillospiraceae</taxon>
        <taxon>Sporobacter</taxon>
    </lineage>
</organism>
<evidence type="ECO:0000256" key="4">
    <source>
        <dbReference type="SAM" id="MobiDB-lite"/>
    </source>
</evidence>
<gene>
    <name evidence="8" type="ORF">SAMN02745823_02232</name>
</gene>
<dbReference type="Proteomes" id="UP000183995">
    <property type="component" value="Unassembled WGS sequence"/>
</dbReference>
<dbReference type="GO" id="GO:0006935">
    <property type="term" value="P:chemotaxis"/>
    <property type="evidence" value="ECO:0007669"/>
    <property type="project" value="UniProtKB-KW"/>
</dbReference>
<evidence type="ECO:0000259" key="7">
    <source>
        <dbReference type="PROSITE" id="PS50885"/>
    </source>
</evidence>
<evidence type="ECO:0000313" key="8">
    <source>
        <dbReference type="EMBL" id="SHI07125.1"/>
    </source>
</evidence>
<keyword evidence="1" id="KW-0145">Chemotaxis</keyword>
<keyword evidence="3" id="KW-0807">Transducer</keyword>
<dbReference type="AlphaFoldDB" id="A0A1M5Y4V0"/>
<dbReference type="Pfam" id="PF00015">
    <property type="entry name" value="MCPsignal"/>
    <property type="match status" value="1"/>
</dbReference>
<dbReference type="PANTHER" id="PTHR43531:SF11">
    <property type="entry name" value="METHYL-ACCEPTING CHEMOTAXIS PROTEIN 3"/>
    <property type="match status" value="1"/>
</dbReference>
<dbReference type="InterPro" id="IPR004089">
    <property type="entry name" value="MCPsignal_dom"/>
</dbReference>
<protein>
    <submittedName>
        <fullName evidence="8">Methyl-accepting chemotaxis protein</fullName>
    </submittedName>
</protein>
<dbReference type="GO" id="GO:0004888">
    <property type="term" value="F:transmembrane signaling receptor activity"/>
    <property type="evidence" value="ECO:0007669"/>
    <property type="project" value="TreeGrafter"/>
</dbReference>
<dbReference type="SUPFAM" id="SSF58104">
    <property type="entry name" value="Methyl-accepting chemotaxis protein (MCP) signaling domain"/>
    <property type="match status" value="1"/>
</dbReference>
<dbReference type="Gene3D" id="1.10.287.950">
    <property type="entry name" value="Methyl-accepting chemotaxis protein"/>
    <property type="match status" value="1"/>
</dbReference>
<dbReference type="CDD" id="cd06225">
    <property type="entry name" value="HAMP"/>
    <property type="match status" value="1"/>
</dbReference>
<evidence type="ECO:0000259" key="6">
    <source>
        <dbReference type="PROSITE" id="PS50111"/>
    </source>
</evidence>
<dbReference type="CDD" id="cd11386">
    <property type="entry name" value="MCP_signal"/>
    <property type="match status" value="1"/>
</dbReference>
<sequence>MRAFQKFKLSGKIVLAVCVTMLVSFLIVGAITYTGTLGMVNGMASAESAPGDGAAQISAQLDRVNTLLYVNIAVIAVIIVASMLVIWLLVRRIVSRPIKALMDASDRLALGDIDVSIEAASQDEIGALSSSLRTMIESIAAQVHGVEQISAGDLTVKIPVRSERDILGIKLNEMIRKTRETLGNINTATEQVAGGAGQVSNFSLTLSQGATEQAGSIEQLSGTAGEIAEKTRHNAENADEASKLTGRARLNAAESQQHMQNMLSAMDDINASSGSISKIIRVIDDIAFQTNILALNAAVEAARAGQHGKGFAVVADEVRSLASRSAGAARETTELIEGSVRNIEDGTRIARETASSLNRIVEDVAQAAALVGDIAASSNAQAEGIRQINQALQQVSAVVQSNSATSEESAAASEELSAQAEFLKSQVESFRLGGSAAAHAAGDRRLPAARPLALPKPAVR</sequence>
<dbReference type="SMART" id="SM00283">
    <property type="entry name" value="MA"/>
    <property type="match status" value="1"/>
</dbReference>
<dbReference type="InterPro" id="IPR051310">
    <property type="entry name" value="MCP_chemotaxis"/>
</dbReference>
<dbReference type="RefSeq" id="WP_073078899.1">
    <property type="nucleotide sequence ID" value="NZ_FQXV01000007.1"/>
</dbReference>
<name>A0A1M5Y4V0_9FIRM</name>
<dbReference type="STRING" id="1123282.SAMN02745823_02232"/>
<dbReference type="PANTHER" id="PTHR43531">
    <property type="entry name" value="PROTEIN ICFG"/>
    <property type="match status" value="1"/>
</dbReference>
<keyword evidence="5" id="KW-0472">Membrane</keyword>
<dbReference type="SMART" id="SM00304">
    <property type="entry name" value="HAMP"/>
    <property type="match status" value="1"/>
</dbReference>
<feature type="domain" description="HAMP" evidence="7">
    <location>
        <begin position="92"/>
        <end position="144"/>
    </location>
</feature>
<dbReference type="GO" id="GO:0007165">
    <property type="term" value="P:signal transduction"/>
    <property type="evidence" value="ECO:0007669"/>
    <property type="project" value="UniProtKB-KW"/>
</dbReference>
<feature type="region of interest" description="Disordered" evidence="4">
    <location>
        <begin position="438"/>
        <end position="460"/>
    </location>
</feature>
<feature type="compositionally biased region" description="Low complexity" evidence="4">
    <location>
        <begin position="448"/>
        <end position="460"/>
    </location>
</feature>
<evidence type="ECO:0000256" key="1">
    <source>
        <dbReference type="ARBA" id="ARBA00022500"/>
    </source>
</evidence>
<evidence type="ECO:0000256" key="3">
    <source>
        <dbReference type="PROSITE-ProRule" id="PRU00284"/>
    </source>
</evidence>
<evidence type="ECO:0000256" key="5">
    <source>
        <dbReference type="SAM" id="Phobius"/>
    </source>
</evidence>